<dbReference type="InterPro" id="IPR013216">
    <property type="entry name" value="Methyltransf_11"/>
</dbReference>
<gene>
    <name evidence="2" type="ORF">EYW49_14870</name>
</gene>
<dbReference type="Proteomes" id="UP000292781">
    <property type="component" value="Unassembled WGS sequence"/>
</dbReference>
<dbReference type="InterPro" id="IPR029063">
    <property type="entry name" value="SAM-dependent_MTases_sf"/>
</dbReference>
<dbReference type="OrthoDB" id="21342at2"/>
<dbReference type="Gene3D" id="3.40.50.150">
    <property type="entry name" value="Vaccinia Virus protein VP39"/>
    <property type="match status" value="1"/>
</dbReference>
<feature type="domain" description="Methyltransferase type 11" evidence="1">
    <location>
        <begin position="50"/>
        <end position="140"/>
    </location>
</feature>
<dbReference type="RefSeq" id="WP_131310378.1">
    <property type="nucleotide sequence ID" value="NZ_SJFN01000022.1"/>
</dbReference>
<evidence type="ECO:0000313" key="2">
    <source>
        <dbReference type="EMBL" id="TBW36126.1"/>
    </source>
</evidence>
<dbReference type="EMBL" id="SJFN01000022">
    <property type="protein sequence ID" value="TBW36126.1"/>
    <property type="molecule type" value="Genomic_DNA"/>
</dbReference>
<dbReference type="SUPFAM" id="SSF53335">
    <property type="entry name" value="S-adenosyl-L-methionine-dependent methyltransferases"/>
    <property type="match status" value="1"/>
</dbReference>
<dbReference type="GO" id="GO:0032259">
    <property type="term" value="P:methylation"/>
    <property type="evidence" value="ECO:0007669"/>
    <property type="project" value="UniProtKB-KW"/>
</dbReference>
<dbReference type="CDD" id="cd02440">
    <property type="entry name" value="AdoMet_MTases"/>
    <property type="match status" value="1"/>
</dbReference>
<proteinExistence type="predicted"/>
<dbReference type="GO" id="GO:0008757">
    <property type="term" value="F:S-adenosylmethionine-dependent methyltransferase activity"/>
    <property type="evidence" value="ECO:0007669"/>
    <property type="project" value="InterPro"/>
</dbReference>
<dbReference type="PANTHER" id="PTHR42912">
    <property type="entry name" value="METHYLTRANSFERASE"/>
    <property type="match status" value="1"/>
</dbReference>
<organism evidence="2 3">
    <name type="scientific">Siculibacillus lacustris</name>
    <dbReference type="NCBI Taxonomy" id="1549641"/>
    <lineage>
        <taxon>Bacteria</taxon>
        <taxon>Pseudomonadati</taxon>
        <taxon>Pseudomonadota</taxon>
        <taxon>Alphaproteobacteria</taxon>
        <taxon>Hyphomicrobiales</taxon>
        <taxon>Ancalomicrobiaceae</taxon>
        <taxon>Siculibacillus</taxon>
    </lineage>
</organism>
<keyword evidence="2" id="KW-0808">Transferase</keyword>
<sequence>MTSVGSAASGSIWGSGLVCGADGLPLRPGGAALTEALLDLAGFDDDALVVDVGCGQGGSVAAMMRRGLLAVGVDVDAAAVEAARRRVGGAGILLASGDALPFATASVDGIVSECALSTMADRRRTLAEWRRVLRPGGRLALSDVYRRAAGPDQVTASADLSPLVSWHRLSGDLAEAGFRVEWFEDRSEVLRDWVARFVFANGSLEALWGGSCGLTAEAVRLAAPGYFLAIVDRDDAPRATSAAGEGRA</sequence>
<dbReference type="Pfam" id="PF08241">
    <property type="entry name" value="Methyltransf_11"/>
    <property type="match status" value="1"/>
</dbReference>
<keyword evidence="3" id="KW-1185">Reference proteome</keyword>
<evidence type="ECO:0000259" key="1">
    <source>
        <dbReference type="Pfam" id="PF08241"/>
    </source>
</evidence>
<dbReference type="NCBIfam" id="NF045667">
    <property type="entry name" value="MTase_DVU1556"/>
    <property type="match status" value="1"/>
</dbReference>
<dbReference type="InterPro" id="IPR050508">
    <property type="entry name" value="Methyltransf_Superfamily"/>
</dbReference>
<comment type="caution">
    <text evidence="2">The sequence shown here is derived from an EMBL/GenBank/DDBJ whole genome shotgun (WGS) entry which is preliminary data.</text>
</comment>
<accession>A0A4Q9VN60</accession>
<evidence type="ECO:0000313" key="3">
    <source>
        <dbReference type="Proteomes" id="UP000292781"/>
    </source>
</evidence>
<reference evidence="2 3" key="1">
    <citation type="submission" date="2019-02" db="EMBL/GenBank/DDBJ databases">
        <title>Siculibacillus lacustris gen. nov., sp. nov., a new rosette-forming bacterium isolated from a freshwater crater lake (Lake St. Ana, Romania).</title>
        <authorList>
            <person name="Felfoldi T."/>
            <person name="Marton Z."/>
            <person name="Szabo A."/>
            <person name="Mentes A."/>
            <person name="Boka K."/>
            <person name="Marialigeti K."/>
            <person name="Mathe I."/>
            <person name="Koncz M."/>
            <person name="Schumann P."/>
            <person name="Toth E."/>
        </authorList>
    </citation>
    <scope>NUCLEOTIDE SEQUENCE [LARGE SCALE GENOMIC DNA]</scope>
    <source>
        <strain evidence="2 3">SA-279</strain>
    </source>
</reference>
<name>A0A4Q9VN60_9HYPH</name>
<protein>
    <submittedName>
        <fullName evidence="2">SAM-dependent methyltransferase</fullName>
    </submittedName>
</protein>
<dbReference type="AlphaFoldDB" id="A0A4Q9VN60"/>
<keyword evidence="2" id="KW-0489">Methyltransferase</keyword>
<dbReference type="PANTHER" id="PTHR42912:SF93">
    <property type="entry name" value="N6-ADENOSINE-METHYLTRANSFERASE TMT1A"/>
    <property type="match status" value="1"/>
</dbReference>